<dbReference type="Proteomes" id="UP000266482">
    <property type="component" value="Unassembled WGS sequence"/>
</dbReference>
<dbReference type="InterPro" id="IPR003593">
    <property type="entry name" value="AAA+_ATPase"/>
</dbReference>
<comment type="similarity">
    <text evidence="1">Belongs to the ABC transporter superfamily.</text>
</comment>
<evidence type="ECO:0000256" key="3">
    <source>
        <dbReference type="ARBA" id="ARBA00022741"/>
    </source>
</evidence>
<comment type="caution">
    <text evidence="6">The sequence shown here is derived from an EMBL/GenBank/DDBJ whole genome shotgun (WGS) entry which is preliminary data.</text>
</comment>
<dbReference type="PANTHER" id="PTHR42711:SF5">
    <property type="entry name" value="ABC TRANSPORTER ATP-BINDING PROTEIN NATA"/>
    <property type="match status" value="1"/>
</dbReference>
<reference evidence="6 7" key="1">
    <citation type="submission" date="2018-09" db="EMBL/GenBank/DDBJ databases">
        <title>Paenibacillus aracenensis nov. sp. isolated from a cave in southern Spain.</title>
        <authorList>
            <person name="Jurado V."/>
            <person name="Gutierrez-Patricio S."/>
            <person name="Gonzalez-Pimentel J.L."/>
            <person name="Miller A.Z."/>
            <person name="Laiz L."/>
            <person name="Saiz-Jimenez C."/>
        </authorList>
    </citation>
    <scope>NUCLEOTIDE SEQUENCE [LARGE SCALE GENOMIC DNA]</scope>
    <source>
        <strain evidence="6 7">DSM 22867</strain>
    </source>
</reference>
<dbReference type="EMBL" id="QXQA01000020">
    <property type="protein sequence ID" value="RIX48719.1"/>
    <property type="molecule type" value="Genomic_DNA"/>
</dbReference>
<accession>A0A3A1UMP7</accession>
<dbReference type="SMART" id="SM00382">
    <property type="entry name" value="AAA"/>
    <property type="match status" value="1"/>
</dbReference>
<dbReference type="SUPFAM" id="SSF52540">
    <property type="entry name" value="P-loop containing nucleoside triphosphate hydrolases"/>
    <property type="match status" value="1"/>
</dbReference>
<keyword evidence="3" id="KW-0547">Nucleotide-binding</keyword>
<evidence type="ECO:0000313" key="7">
    <source>
        <dbReference type="Proteomes" id="UP000266482"/>
    </source>
</evidence>
<dbReference type="PROSITE" id="PS00211">
    <property type="entry name" value="ABC_TRANSPORTER_1"/>
    <property type="match status" value="1"/>
</dbReference>
<gene>
    <name evidence="6" type="ORF">D3P08_23780</name>
</gene>
<protein>
    <submittedName>
        <fullName evidence="6">ATP-binding cassette domain-containing protein</fullName>
    </submittedName>
</protein>
<dbReference type="InterPro" id="IPR050763">
    <property type="entry name" value="ABC_transporter_ATP-binding"/>
</dbReference>
<name>A0A3A1UMP7_9BACL</name>
<dbReference type="AlphaFoldDB" id="A0A3A1UMP7"/>
<organism evidence="6 7">
    <name type="scientific">Paenibacillus nanensis</name>
    <dbReference type="NCBI Taxonomy" id="393251"/>
    <lineage>
        <taxon>Bacteria</taxon>
        <taxon>Bacillati</taxon>
        <taxon>Bacillota</taxon>
        <taxon>Bacilli</taxon>
        <taxon>Bacillales</taxon>
        <taxon>Paenibacillaceae</taxon>
        <taxon>Paenibacillus</taxon>
    </lineage>
</organism>
<evidence type="ECO:0000313" key="6">
    <source>
        <dbReference type="EMBL" id="RIX48719.1"/>
    </source>
</evidence>
<dbReference type="Pfam" id="PF00005">
    <property type="entry name" value="ABC_tran"/>
    <property type="match status" value="1"/>
</dbReference>
<dbReference type="RefSeq" id="WP_119602621.1">
    <property type="nucleotide sequence ID" value="NZ_QXQA01000020.1"/>
</dbReference>
<evidence type="ECO:0000256" key="1">
    <source>
        <dbReference type="ARBA" id="ARBA00005417"/>
    </source>
</evidence>
<evidence type="ECO:0000256" key="2">
    <source>
        <dbReference type="ARBA" id="ARBA00022448"/>
    </source>
</evidence>
<dbReference type="Gene3D" id="3.40.50.300">
    <property type="entry name" value="P-loop containing nucleotide triphosphate hydrolases"/>
    <property type="match status" value="1"/>
</dbReference>
<dbReference type="InterPro" id="IPR003439">
    <property type="entry name" value="ABC_transporter-like_ATP-bd"/>
</dbReference>
<keyword evidence="2" id="KW-0813">Transport</keyword>
<sequence>MSKIIEVSGLQKSFGELRAVQGVDFYVEEGSLFAFLGPNGAGKSTTIDMLTTQLKPDAGEATISGYKLGREDDGIRSSIGIVFQDSLLDPLLTVKENLFVRGSFYNLSRSELKAAVARAAATADVGDFLNRPYGKLSGGQRRRADIARALIHTPKVLFLDEPTTGLDPQTRKNVWTTIRQLQKEQGMTIFLTTHYMEEAAQADYIIIMDHGKVLAGGTPYELKERYATDLLKLMPHNAEELQAYLQSKALDYMIVSGVYHIPLKQTAHALPIVEGCGANIAGIEIVSGTMDDVFLNLTGTEVRS</sequence>
<dbReference type="PANTHER" id="PTHR42711">
    <property type="entry name" value="ABC TRANSPORTER ATP-BINDING PROTEIN"/>
    <property type="match status" value="1"/>
</dbReference>
<evidence type="ECO:0000256" key="4">
    <source>
        <dbReference type="ARBA" id="ARBA00022840"/>
    </source>
</evidence>
<dbReference type="PROSITE" id="PS50893">
    <property type="entry name" value="ABC_TRANSPORTER_2"/>
    <property type="match status" value="1"/>
</dbReference>
<keyword evidence="7" id="KW-1185">Reference proteome</keyword>
<evidence type="ECO:0000259" key="5">
    <source>
        <dbReference type="PROSITE" id="PS50893"/>
    </source>
</evidence>
<proteinExistence type="inferred from homology"/>
<dbReference type="InterPro" id="IPR027417">
    <property type="entry name" value="P-loop_NTPase"/>
</dbReference>
<feature type="domain" description="ABC transporter" evidence="5">
    <location>
        <begin position="5"/>
        <end position="235"/>
    </location>
</feature>
<dbReference type="OrthoDB" id="9804819at2"/>
<dbReference type="GO" id="GO:0016887">
    <property type="term" value="F:ATP hydrolysis activity"/>
    <property type="evidence" value="ECO:0007669"/>
    <property type="project" value="InterPro"/>
</dbReference>
<dbReference type="GO" id="GO:0005524">
    <property type="term" value="F:ATP binding"/>
    <property type="evidence" value="ECO:0007669"/>
    <property type="project" value="UniProtKB-KW"/>
</dbReference>
<dbReference type="InterPro" id="IPR017871">
    <property type="entry name" value="ABC_transporter-like_CS"/>
</dbReference>
<keyword evidence="4 6" id="KW-0067">ATP-binding</keyword>